<keyword evidence="3" id="KW-1185">Reference proteome</keyword>
<dbReference type="InterPro" id="IPR002938">
    <property type="entry name" value="FAD-bd"/>
</dbReference>
<feature type="domain" description="FAD-binding" evidence="1">
    <location>
        <begin position="2"/>
        <end position="334"/>
    </location>
</feature>
<dbReference type="Pfam" id="PF01494">
    <property type="entry name" value="FAD_binding_3"/>
    <property type="match status" value="1"/>
</dbReference>
<dbReference type="InterPro" id="IPR036188">
    <property type="entry name" value="FAD/NAD-bd_sf"/>
</dbReference>
<proteinExistence type="predicted"/>
<dbReference type="RefSeq" id="WP_147139159.1">
    <property type="nucleotide sequence ID" value="NZ_BAABIJ010000002.1"/>
</dbReference>
<evidence type="ECO:0000313" key="3">
    <source>
        <dbReference type="Proteomes" id="UP000321617"/>
    </source>
</evidence>
<accession>A0A562V2X9</accession>
<dbReference type="Gene3D" id="3.50.50.60">
    <property type="entry name" value="FAD/NAD(P)-binding domain"/>
    <property type="match status" value="1"/>
</dbReference>
<dbReference type="PANTHER" id="PTHR46865:SF8">
    <property type="entry name" value="POSSIBLE OXIDOREDUCTASE"/>
    <property type="match status" value="1"/>
</dbReference>
<gene>
    <name evidence="2" type="ORF">LX16_2976</name>
</gene>
<dbReference type="InterPro" id="IPR051704">
    <property type="entry name" value="FAD_aromatic-hydroxylase"/>
</dbReference>
<dbReference type="PRINTS" id="PR00420">
    <property type="entry name" value="RNGMNOXGNASE"/>
</dbReference>
<sequence>MKAVICGGGIAGLAAAHRLAGLGWEVTVAELAPGPRPQGYMIDFFGPGYEAATLMGLLPRLKEVGYRIRRFGYVNRAGHVTARMAYQQFEKAVDGRMVSIMRPDLEAVLREAVTGSIDLRYGTSITEVSDEPDRVTVRFSDGGTAHADLLIGADGVHSRIRRLAFGPQEEYLRYLGLHTAAYVARDLDLTDELRDGFMLTDSVDRQMGAYALRDGGTAVFTVHRTDDPGLPTHPRDHIRDVYSGLGWVTPRILDHAPEDADIYYDQVAQIEMPTWHRGRIVLLGDACGAVSLLAGQGASLAIAGAYVLGGRLAAADSVETALAQYEERWHAVTTERQETARRGIDWFLPNSRGRLVMRRIAARLMRLPGLDRRFGNALIGKSRVSVGRLGDG</sequence>
<evidence type="ECO:0000313" key="2">
    <source>
        <dbReference type="EMBL" id="TWJ12221.1"/>
    </source>
</evidence>
<dbReference type="OrthoDB" id="3356051at2"/>
<dbReference type="Proteomes" id="UP000321617">
    <property type="component" value="Unassembled WGS sequence"/>
</dbReference>
<name>A0A562V2X9_9ACTN</name>
<dbReference type="Gene3D" id="3.30.9.10">
    <property type="entry name" value="D-Amino Acid Oxidase, subunit A, domain 2"/>
    <property type="match status" value="1"/>
</dbReference>
<reference evidence="2 3" key="1">
    <citation type="journal article" date="2013" name="Stand. Genomic Sci.">
        <title>Genomic Encyclopedia of Type Strains, Phase I: The one thousand microbial genomes (KMG-I) project.</title>
        <authorList>
            <person name="Kyrpides N.C."/>
            <person name="Woyke T."/>
            <person name="Eisen J.A."/>
            <person name="Garrity G."/>
            <person name="Lilburn T.G."/>
            <person name="Beck B.J."/>
            <person name="Whitman W.B."/>
            <person name="Hugenholtz P."/>
            <person name="Klenk H.P."/>
        </authorList>
    </citation>
    <scope>NUCLEOTIDE SEQUENCE [LARGE SCALE GENOMIC DNA]</scope>
    <source>
        <strain evidence="2 3">DSM 45044</strain>
    </source>
</reference>
<evidence type="ECO:0000259" key="1">
    <source>
        <dbReference type="Pfam" id="PF01494"/>
    </source>
</evidence>
<dbReference type="EMBL" id="VLLL01000006">
    <property type="protein sequence ID" value="TWJ12221.1"/>
    <property type="molecule type" value="Genomic_DNA"/>
</dbReference>
<dbReference type="SUPFAM" id="SSF51905">
    <property type="entry name" value="FAD/NAD(P)-binding domain"/>
    <property type="match status" value="1"/>
</dbReference>
<comment type="caution">
    <text evidence="2">The sequence shown here is derived from an EMBL/GenBank/DDBJ whole genome shotgun (WGS) entry which is preliminary data.</text>
</comment>
<protein>
    <submittedName>
        <fullName evidence="2">2-polyprenyl-6-methoxyphenol hydroxylase-like FAD-dependent oxidoreductase</fullName>
    </submittedName>
</protein>
<dbReference type="GO" id="GO:0071949">
    <property type="term" value="F:FAD binding"/>
    <property type="evidence" value="ECO:0007669"/>
    <property type="project" value="InterPro"/>
</dbReference>
<dbReference type="PANTHER" id="PTHR46865">
    <property type="entry name" value="OXIDOREDUCTASE-RELATED"/>
    <property type="match status" value="1"/>
</dbReference>
<organism evidence="2 3">
    <name type="scientific">Stackebrandtia albiflava</name>
    <dbReference type="NCBI Taxonomy" id="406432"/>
    <lineage>
        <taxon>Bacteria</taxon>
        <taxon>Bacillati</taxon>
        <taxon>Actinomycetota</taxon>
        <taxon>Actinomycetes</taxon>
        <taxon>Glycomycetales</taxon>
        <taxon>Glycomycetaceae</taxon>
        <taxon>Stackebrandtia</taxon>
    </lineage>
</organism>
<dbReference type="AlphaFoldDB" id="A0A562V2X9"/>